<comment type="caution">
    <text evidence="2">The sequence shown here is derived from an EMBL/GenBank/DDBJ whole genome shotgun (WGS) entry which is preliminary data.</text>
</comment>
<dbReference type="Proteomes" id="UP001456513">
    <property type="component" value="Unassembled WGS sequence"/>
</dbReference>
<gene>
    <name evidence="2" type="ORF">AABD04_08390</name>
</gene>
<evidence type="ECO:0000313" key="2">
    <source>
        <dbReference type="EMBL" id="MEK8070862.1"/>
    </source>
</evidence>
<dbReference type="NCBIfam" id="TIGR01764">
    <property type="entry name" value="excise"/>
    <property type="match status" value="1"/>
</dbReference>
<dbReference type="InterPro" id="IPR009061">
    <property type="entry name" value="DNA-bd_dom_put_sf"/>
</dbReference>
<dbReference type="SUPFAM" id="SSF46955">
    <property type="entry name" value="Putative DNA-binding domain"/>
    <property type="match status" value="1"/>
</dbReference>
<proteinExistence type="predicted"/>
<accession>A0ABU9CTZ1</accession>
<reference evidence="2 3" key="1">
    <citation type="submission" date="2024-03" db="EMBL/GenBank/DDBJ databases">
        <title>Rhodococcus navarretei sp. nov. and Pseudarthrobacter quantumdoti sp. nov., two new species with the ability to biosynthesize Quantum Dots isolated from soil samples at Union Glacier, Antarctica.</title>
        <authorList>
            <person name="Vargas M."/>
        </authorList>
    </citation>
    <scope>NUCLEOTIDE SEQUENCE [LARGE SCALE GENOMIC DNA]</scope>
    <source>
        <strain evidence="2 3">EXRC-4A-4</strain>
    </source>
</reference>
<dbReference type="RefSeq" id="WP_243610853.1">
    <property type="nucleotide sequence ID" value="NZ_JBBPCN010000001.1"/>
</dbReference>
<dbReference type="InterPro" id="IPR010093">
    <property type="entry name" value="SinI_DNA-bd"/>
</dbReference>
<evidence type="ECO:0000313" key="3">
    <source>
        <dbReference type="Proteomes" id="UP001456513"/>
    </source>
</evidence>
<feature type="domain" description="Helix-turn-helix" evidence="1">
    <location>
        <begin position="70"/>
        <end position="115"/>
    </location>
</feature>
<sequence>MDFRFVMPALESRSATSLAAVVHERTGADVDIRIGGSEVPLDDAARTAVLELLTQLATARAVAIGTVDELLTTSHAAEVLGVSDTYVRRLADAGDLPIEMRGTHRRFRLEDLLRHRDRFRS</sequence>
<name>A0ABU9CTZ1_9NOCA</name>
<protein>
    <submittedName>
        <fullName evidence="2">Helix-turn-helix domain-containing protein</fullName>
    </submittedName>
</protein>
<dbReference type="Pfam" id="PF12728">
    <property type="entry name" value="HTH_17"/>
    <property type="match status" value="1"/>
</dbReference>
<dbReference type="EMBL" id="JBBPCN010000001">
    <property type="protein sequence ID" value="MEK8070862.1"/>
    <property type="molecule type" value="Genomic_DNA"/>
</dbReference>
<evidence type="ECO:0000259" key="1">
    <source>
        <dbReference type="Pfam" id="PF12728"/>
    </source>
</evidence>
<organism evidence="2 3">
    <name type="scientific">Rhodococcus navarretei</name>
    <dbReference type="NCBI Taxonomy" id="3128981"/>
    <lineage>
        <taxon>Bacteria</taxon>
        <taxon>Bacillati</taxon>
        <taxon>Actinomycetota</taxon>
        <taxon>Actinomycetes</taxon>
        <taxon>Mycobacteriales</taxon>
        <taxon>Nocardiaceae</taxon>
        <taxon>Rhodococcus</taxon>
    </lineage>
</organism>
<keyword evidence="3" id="KW-1185">Reference proteome</keyword>
<dbReference type="InterPro" id="IPR041657">
    <property type="entry name" value="HTH_17"/>
</dbReference>